<dbReference type="Proteomes" id="UP000265520">
    <property type="component" value="Unassembled WGS sequence"/>
</dbReference>
<reference evidence="2 3" key="1">
    <citation type="journal article" date="2018" name="Front. Plant Sci.">
        <title>Red Clover (Trifolium pratense) and Zigzag Clover (T. medium) - A Picture of Genomic Similarities and Differences.</title>
        <authorList>
            <person name="Dluhosova J."/>
            <person name="Istvanek J."/>
            <person name="Nedelnik J."/>
            <person name="Repkova J."/>
        </authorList>
    </citation>
    <scope>NUCLEOTIDE SEQUENCE [LARGE SCALE GENOMIC DNA]</scope>
    <source>
        <strain evidence="3">cv. 10/8</strain>
        <tissue evidence="2">Leaf</tissue>
    </source>
</reference>
<feature type="compositionally biased region" description="Basic and acidic residues" evidence="1">
    <location>
        <begin position="53"/>
        <end position="79"/>
    </location>
</feature>
<feature type="non-terminal residue" evidence="2">
    <location>
        <position position="109"/>
    </location>
</feature>
<sequence>TLHGDIESARRCFEAATKGHTFIGKAPSSEKKPKTTLQPPAPNVSSVDLDSGYSKKENKEEKKLNKENEELVEATKEIPRPIPDGEFELVPLGEDPTRGVKIGTGIPDL</sequence>
<evidence type="ECO:0000256" key="1">
    <source>
        <dbReference type="SAM" id="MobiDB-lite"/>
    </source>
</evidence>
<feature type="non-terminal residue" evidence="2">
    <location>
        <position position="1"/>
    </location>
</feature>
<evidence type="ECO:0000313" key="3">
    <source>
        <dbReference type="Proteomes" id="UP000265520"/>
    </source>
</evidence>
<feature type="region of interest" description="Disordered" evidence="1">
    <location>
        <begin position="17"/>
        <end position="109"/>
    </location>
</feature>
<comment type="caution">
    <text evidence="2">The sequence shown here is derived from an EMBL/GenBank/DDBJ whole genome shotgun (WGS) entry which is preliminary data.</text>
</comment>
<protein>
    <submittedName>
        <fullName evidence="2">Uncharacterized protein</fullName>
    </submittedName>
</protein>
<dbReference type="EMBL" id="LXQA010337311">
    <property type="protein sequence ID" value="MCI44933.1"/>
    <property type="molecule type" value="Genomic_DNA"/>
</dbReference>
<dbReference type="AlphaFoldDB" id="A0A392S7N1"/>
<name>A0A392S7N1_9FABA</name>
<feature type="compositionally biased region" description="Polar residues" evidence="1">
    <location>
        <begin position="35"/>
        <end position="48"/>
    </location>
</feature>
<evidence type="ECO:0000313" key="2">
    <source>
        <dbReference type="EMBL" id="MCI44933.1"/>
    </source>
</evidence>
<proteinExistence type="predicted"/>
<organism evidence="2 3">
    <name type="scientific">Trifolium medium</name>
    <dbReference type="NCBI Taxonomy" id="97028"/>
    <lineage>
        <taxon>Eukaryota</taxon>
        <taxon>Viridiplantae</taxon>
        <taxon>Streptophyta</taxon>
        <taxon>Embryophyta</taxon>
        <taxon>Tracheophyta</taxon>
        <taxon>Spermatophyta</taxon>
        <taxon>Magnoliopsida</taxon>
        <taxon>eudicotyledons</taxon>
        <taxon>Gunneridae</taxon>
        <taxon>Pentapetalae</taxon>
        <taxon>rosids</taxon>
        <taxon>fabids</taxon>
        <taxon>Fabales</taxon>
        <taxon>Fabaceae</taxon>
        <taxon>Papilionoideae</taxon>
        <taxon>50 kb inversion clade</taxon>
        <taxon>NPAAA clade</taxon>
        <taxon>Hologalegina</taxon>
        <taxon>IRL clade</taxon>
        <taxon>Trifolieae</taxon>
        <taxon>Trifolium</taxon>
    </lineage>
</organism>
<accession>A0A392S7N1</accession>
<keyword evidence="3" id="KW-1185">Reference proteome</keyword>